<dbReference type="PROSITE" id="PS50234">
    <property type="entry name" value="VWFA"/>
    <property type="match status" value="1"/>
</dbReference>
<name>A0A9Q0RPD6_BLOTA</name>
<dbReference type="GO" id="GO:0008540">
    <property type="term" value="C:proteasome regulatory particle, base subcomplex"/>
    <property type="evidence" value="ECO:0007669"/>
    <property type="project" value="TreeGrafter"/>
</dbReference>
<dbReference type="Gene3D" id="3.40.50.410">
    <property type="entry name" value="von Willebrand factor, type A domain"/>
    <property type="match status" value="1"/>
</dbReference>
<evidence type="ECO:0000313" key="7">
    <source>
        <dbReference type="Proteomes" id="UP001142055"/>
    </source>
</evidence>
<sequence>MDQFYRLFSKFSQRIESLKSNNHSGYLWANECAKYEIFCLIIKQFIIRGLDQPLVNLFHLVVGQREDFFLQIIGLSHRSEQYNSNKSLDKNDLIIFTNFILAHYDGLFVLKDDKNIMSLINDYALPDLETFNKHKYDIDLALRTEIGSMLSKQTLTVTKNQVLSAISSRIVLAERQRSKLAQAYMREFGERVRTIKYYDESERHEQSNRQLKEVDCKLDELWSKVKIRLADILKRRQPNQPLQLTEKQEFKTQNIFEIPLKISKKEDNSEQMSKLKCPAFPLNGHLDKNSNLNRNLKYKAKMVLESTIICVDNSEFMRNGDFLPSRLQAQQDAVSLVCHAKIRSNPENNVALLTMGGHPEVLATLTTDVGRLLGKLHLVQTTGDMNFLTGIKIAHLALKHRQGKNHKMRIVAFIGSPVDIDEKEMVKLAKKLKKEKVNVDIVNFGEEVINTEKLSSFIKILDGTASHMVTVPSGSLLSDALFSSPVVLGEDGAGAAAGLGSGFEFGIDPNEDPELALALRVSMEEQRQRQEEEARSAAATTNTTTSGEGSSGEKASESGPSTSAPSASETTPQSNRVGTSEEEILEKALAMSLEPDFSTGITDIAAMTEEEQIQYAMQMSLQASADDGSTKDEPMETDESSEKGDTKK</sequence>
<gene>
    <name evidence="6" type="ORF">RDWZM_000239</name>
</gene>
<feature type="region of interest" description="Disordered" evidence="4">
    <location>
        <begin position="620"/>
        <end position="648"/>
    </location>
</feature>
<evidence type="ECO:0000259" key="5">
    <source>
        <dbReference type="PROSITE" id="PS50234"/>
    </source>
</evidence>
<feature type="domain" description="VWFA" evidence="5">
    <location>
        <begin position="306"/>
        <end position="486"/>
    </location>
</feature>
<proteinExistence type="inferred from homology"/>
<keyword evidence="7" id="KW-1185">Reference proteome</keyword>
<dbReference type="SUPFAM" id="SSF53300">
    <property type="entry name" value="vWA-like"/>
    <property type="match status" value="1"/>
</dbReference>
<evidence type="ECO:0000256" key="1">
    <source>
        <dbReference type="ARBA" id="ARBA00005574"/>
    </source>
</evidence>
<dbReference type="AlphaFoldDB" id="A0A9Q0RPD6"/>
<feature type="region of interest" description="Disordered" evidence="4">
    <location>
        <begin position="523"/>
        <end position="580"/>
    </location>
</feature>
<dbReference type="InterPro" id="IPR002035">
    <property type="entry name" value="VWF_A"/>
</dbReference>
<protein>
    <recommendedName>
        <fullName evidence="2">26S proteasome non-ATPase regulatory subunit 4</fullName>
    </recommendedName>
</protein>
<feature type="compositionally biased region" description="Basic and acidic residues" evidence="4">
    <location>
        <begin position="523"/>
        <end position="535"/>
    </location>
</feature>
<dbReference type="SMART" id="SM00726">
    <property type="entry name" value="UIM"/>
    <property type="match status" value="3"/>
</dbReference>
<dbReference type="PANTHER" id="PTHR10223">
    <property type="entry name" value="26S PROTEASOME NON-ATPASE REGULATORY SUBUNIT 4"/>
    <property type="match status" value="1"/>
</dbReference>
<organism evidence="6 7">
    <name type="scientific">Blomia tropicalis</name>
    <name type="common">Mite</name>
    <dbReference type="NCBI Taxonomy" id="40697"/>
    <lineage>
        <taxon>Eukaryota</taxon>
        <taxon>Metazoa</taxon>
        <taxon>Ecdysozoa</taxon>
        <taxon>Arthropoda</taxon>
        <taxon>Chelicerata</taxon>
        <taxon>Arachnida</taxon>
        <taxon>Acari</taxon>
        <taxon>Acariformes</taxon>
        <taxon>Sarcoptiformes</taxon>
        <taxon>Astigmata</taxon>
        <taxon>Glycyphagoidea</taxon>
        <taxon>Echimyopodidae</taxon>
        <taxon>Blomia</taxon>
    </lineage>
</organism>
<evidence type="ECO:0000256" key="4">
    <source>
        <dbReference type="SAM" id="MobiDB-lite"/>
    </source>
</evidence>
<dbReference type="Gene3D" id="1.10.287.3990">
    <property type="match status" value="1"/>
</dbReference>
<dbReference type="InterPro" id="IPR036465">
    <property type="entry name" value="vWFA_dom_sf"/>
</dbReference>
<dbReference type="GO" id="GO:0043161">
    <property type="term" value="P:proteasome-mediated ubiquitin-dependent protein catabolic process"/>
    <property type="evidence" value="ECO:0007669"/>
    <property type="project" value="TreeGrafter"/>
</dbReference>
<dbReference type="PANTHER" id="PTHR10223:SF0">
    <property type="entry name" value="26S PROTEASOME NON-ATPASE REGULATORY SUBUNIT 4"/>
    <property type="match status" value="1"/>
</dbReference>
<feature type="compositionally biased region" description="Low complexity" evidence="4">
    <location>
        <begin position="536"/>
        <end position="548"/>
    </location>
</feature>
<evidence type="ECO:0000256" key="3">
    <source>
        <dbReference type="ARBA" id="ARBA00022942"/>
    </source>
</evidence>
<comment type="caution">
    <text evidence="6">The sequence shown here is derived from an EMBL/GenBank/DDBJ whole genome shotgun (WGS) entry which is preliminary data.</text>
</comment>
<dbReference type="GO" id="GO:0005829">
    <property type="term" value="C:cytosol"/>
    <property type="evidence" value="ECO:0007669"/>
    <property type="project" value="TreeGrafter"/>
</dbReference>
<dbReference type="InterPro" id="IPR027040">
    <property type="entry name" value="PSMD4"/>
</dbReference>
<comment type="similarity">
    <text evidence="1">Belongs to the proteasome subunit S5A family.</text>
</comment>
<evidence type="ECO:0000313" key="6">
    <source>
        <dbReference type="EMBL" id="KAJ6221694.1"/>
    </source>
</evidence>
<dbReference type="SMART" id="SM00327">
    <property type="entry name" value="VWA"/>
    <property type="match status" value="1"/>
</dbReference>
<dbReference type="GO" id="GO:0005634">
    <property type="term" value="C:nucleus"/>
    <property type="evidence" value="ECO:0007669"/>
    <property type="project" value="TreeGrafter"/>
</dbReference>
<feature type="compositionally biased region" description="Basic and acidic residues" evidence="4">
    <location>
        <begin position="628"/>
        <end position="648"/>
    </location>
</feature>
<dbReference type="FunFam" id="3.40.50.410:FF:000005">
    <property type="entry name" value="26S proteasome non-ATPase regulatory subunit 4"/>
    <property type="match status" value="1"/>
</dbReference>
<dbReference type="GO" id="GO:0031593">
    <property type="term" value="F:polyubiquitin modification-dependent protein binding"/>
    <property type="evidence" value="ECO:0007669"/>
    <property type="project" value="TreeGrafter"/>
</dbReference>
<evidence type="ECO:0000256" key="2">
    <source>
        <dbReference type="ARBA" id="ARBA00014934"/>
    </source>
</evidence>
<dbReference type="Pfam" id="PF13519">
    <property type="entry name" value="VWA_2"/>
    <property type="match status" value="1"/>
</dbReference>
<accession>A0A9Q0RPD6</accession>
<dbReference type="PROSITE" id="PS50330">
    <property type="entry name" value="UIM"/>
    <property type="match status" value="2"/>
</dbReference>
<dbReference type="EMBL" id="JAPWDV010000001">
    <property type="protein sequence ID" value="KAJ6221694.1"/>
    <property type="molecule type" value="Genomic_DNA"/>
</dbReference>
<dbReference type="Pfam" id="PF02809">
    <property type="entry name" value="UIM"/>
    <property type="match status" value="3"/>
</dbReference>
<feature type="compositionally biased region" description="Low complexity" evidence="4">
    <location>
        <begin position="557"/>
        <end position="574"/>
    </location>
</feature>
<dbReference type="Gene3D" id="6.10.300.40">
    <property type="match status" value="1"/>
</dbReference>
<keyword evidence="3" id="KW-0647">Proteasome</keyword>
<dbReference type="InterPro" id="IPR003903">
    <property type="entry name" value="UIM_dom"/>
</dbReference>
<reference evidence="6" key="1">
    <citation type="submission" date="2022-12" db="EMBL/GenBank/DDBJ databases">
        <title>Genome assemblies of Blomia tropicalis.</title>
        <authorList>
            <person name="Cui Y."/>
        </authorList>
    </citation>
    <scope>NUCLEOTIDE SEQUENCE</scope>
    <source>
        <tissue evidence="6">Adult mites</tissue>
    </source>
</reference>
<dbReference type="Proteomes" id="UP001142055">
    <property type="component" value="Chromosome 1"/>
</dbReference>